<dbReference type="PRINTS" id="PR00420">
    <property type="entry name" value="RNGMNOXGNASE"/>
</dbReference>
<dbReference type="VEuPathDB" id="FungiDB:Z518_01405"/>
<dbReference type="Gene3D" id="3.50.50.60">
    <property type="entry name" value="FAD/NAD(P)-binding domain"/>
    <property type="match status" value="2"/>
</dbReference>
<evidence type="ECO:0000256" key="5">
    <source>
        <dbReference type="ARBA" id="ARBA00023033"/>
    </source>
</evidence>
<dbReference type="Proteomes" id="UP000053617">
    <property type="component" value="Unassembled WGS sequence"/>
</dbReference>
<evidence type="ECO:0000256" key="4">
    <source>
        <dbReference type="ARBA" id="ARBA00023002"/>
    </source>
</evidence>
<gene>
    <name evidence="7" type="ORF">Z518_01405</name>
</gene>
<evidence type="ECO:0000313" key="7">
    <source>
        <dbReference type="EMBL" id="KIX10323.1"/>
    </source>
</evidence>
<evidence type="ECO:0000256" key="1">
    <source>
        <dbReference type="ARBA" id="ARBA00001974"/>
    </source>
</evidence>
<protein>
    <recommendedName>
        <fullName evidence="6">FAD-binding domain-containing protein</fullName>
    </recommendedName>
</protein>
<evidence type="ECO:0000313" key="8">
    <source>
        <dbReference type="Proteomes" id="UP000053617"/>
    </source>
</evidence>
<dbReference type="STRING" id="1442369.A0A0D2HHZ6"/>
<dbReference type="AlphaFoldDB" id="A0A0D2HHZ6"/>
<dbReference type="GeneID" id="25289476"/>
<name>A0A0D2HHZ6_9EURO</name>
<sequence length="391" mass="44164">MASATPLEVIVVGAGSTGLLLAQGLKQNGIRCTVFEREDHMTYQNRSREWGMTLHWGAEYLSKCIPPNLVAKLDENICCDPFFKGKTTSLPLYNGATGEKLFEMHGMDPRRVSQKKLGNFLSQGIDVQYGMRLVSVTVDPGHSVTAVFEDGTSASGFAPGLAKEEYMDIQMFNVSCTFPKETAEYLRTIHPIFKNSYHPDGFTWWNSIQDVGDPDRPETWLFQNLLSWAGAPRTEDLPDQESRLKFWRDRGPKYAEPWATIGKQLPDNLVFPTDRTIVWKPDMDWSHSPLWPRVTLAGDAAHAIPPFRGQGLNNALQDAANLIDKLRAFDTGAQSLSEAIADYEKEMKERAMTEMKVSILQAETVHTWDRLMEAPFIKHGMNKYQEEQEAK</sequence>
<dbReference type="EMBL" id="KN847475">
    <property type="protein sequence ID" value="KIX10323.1"/>
    <property type="molecule type" value="Genomic_DNA"/>
</dbReference>
<dbReference type="PANTHER" id="PTHR47178">
    <property type="entry name" value="MONOOXYGENASE, FAD-BINDING"/>
    <property type="match status" value="1"/>
</dbReference>
<dbReference type="InterPro" id="IPR036188">
    <property type="entry name" value="FAD/NAD-bd_sf"/>
</dbReference>
<keyword evidence="4" id="KW-0560">Oxidoreductase</keyword>
<keyword evidence="3" id="KW-0274">FAD</keyword>
<evidence type="ECO:0000256" key="2">
    <source>
        <dbReference type="ARBA" id="ARBA00022630"/>
    </source>
</evidence>
<dbReference type="RefSeq" id="XP_013277459.1">
    <property type="nucleotide sequence ID" value="XM_013422005.1"/>
</dbReference>
<organism evidence="7 8">
    <name type="scientific">Rhinocladiella mackenziei CBS 650.93</name>
    <dbReference type="NCBI Taxonomy" id="1442369"/>
    <lineage>
        <taxon>Eukaryota</taxon>
        <taxon>Fungi</taxon>
        <taxon>Dikarya</taxon>
        <taxon>Ascomycota</taxon>
        <taxon>Pezizomycotina</taxon>
        <taxon>Eurotiomycetes</taxon>
        <taxon>Chaetothyriomycetidae</taxon>
        <taxon>Chaetothyriales</taxon>
        <taxon>Herpotrichiellaceae</taxon>
        <taxon>Rhinocladiella</taxon>
    </lineage>
</organism>
<evidence type="ECO:0000259" key="6">
    <source>
        <dbReference type="Pfam" id="PF01494"/>
    </source>
</evidence>
<keyword evidence="5" id="KW-0503">Monooxygenase</keyword>
<dbReference type="PANTHER" id="PTHR47178:SF2">
    <property type="entry name" value="FAD-BINDING DOMAIN-CONTAINING PROTEIN"/>
    <property type="match status" value="1"/>
</dbReference>
<accession>A0A0D2HHZ6</accession>
<proteinExistence type="predicted"/>
<dbReference type="InterPro" id="IPR002938">
    <property type="entry name" value="FAD-bd"/>
</dbReference>
<dbReference type="GO" id="GO:0004497">
    <property type="term" value="F:monooxygenase activity"/>
    <property type="evidence" value="ECO:0007669"/>
    <property type="project" value="UniProtKB-KW"/>
</dbReference>
<keyword evidence="2" id="KW-0285">Flavoprotein</keyword>
<dbReference type="OrthoDB" id="47494at2759"/>
<reference evidence="7 8" key="1">
    <citation type="submission" date="2015-01" db="EMBL/GenBank/DDBJ databases">
        <title>The Genome Sequence of Rhinocladiella mackenzie CBS 650.93.</title>
        <authorList>
            <consortium name="The Broad Institute Genomics Platform"/>
            <person name="Cuomo C."/>
            <person name="de Hoog S."/>
            <person name="Gorbushina A."/>
            <person name="Stielow B."/>
            <person name="Teixiera M."/>
            <person name="Abouelleil A."/>
            <person name="Chapman S.B."/>
            <person name="Priest M."/>
            <person name="Young S.K."/>
            <person name="Wortman J."/>
            <person name="Nusbaum C."/>
            <person name="Birren B."/>
        </authorList>
    </citation>
    <scope>NUCLEOTIDE SEQUENCE [LARGE SCALE GENOMIC DNA]</scope>
    <source>
        <strain evidence="7 8">CBS 650.93</strain>
    </source>
</reference>
<dbReference type="Pfam" id="PF01494">
    <property type="entry name" value="FAD_binding_3"/>
    <property type="match status" value="2"/>
</dbReference>
<feature type="domain" description="FAD-binding" evidence="6">
    <location>
        <begin position="293"/>
        <end position="353"/>
    </location>
</feature>
<evidence type="ECO:0000256" key="3">
    <source>
        <dbReference type="ARBA" id="ARBA00022827"/>
    </source>
</evidence>
<dbReference type="HOGENOM" id="CLU_009665_3_2_1"/>
<dbReference type="GO" id="GO:0071949">
    <property type="term" value="F:FAD binding"/>
    <property type="evidence" value="ECO:0007669"/>
    <property type="project" value="InterPro"/>
</dbReference>
<comment type="cofactor">
    <cofactor evidence="1">
        <name>FAD</name>
        <dbReference type="ChEBI" id="CHEBI:57692"/>
    </cofactor>
</comment>
<dbReference type="SUPFAM" id="SSF51905">
    <property type="entry name" value="FAD/NAD(P)-binding domain"/>
    <property type="match status" value="1"/>
</dbReference>
<feature type="domain" description="FAD-binding" evidence="6">
    <location>
        <begin position="8"/>
        <end position="47"/>
    </location>
</feature>
<keyword evidence="8" id="KW-1185">Reference proteome</keyword>